<sequence>MQLDPCPKKHQEPPLLFFNIFQLALTLVKGFTIQIFQPEIRSSEGVPTQKNNTNLTSILGTGAGAAATAAARAASRALSEPVGPLSADNGRNIGTISRIDFRALPPPAQRALVLGAHNLSAVNLRFNYGTGRLMPGALDASISEIVNTRRRRPPRAAPRPFAIKRHAADDRRRARAAVKPNNTCPSESLIAVTCTAVYTLSVRANGTKKVVIVEPSGDRVAQVLAHDVATRRHAYSRSDPPA</sequence>
<name>A0A4C1W3D4_EUMVA</name>
<dbReference type="EMBL" id="BGZK01000475">
    <property type="protein sequence ID" value="GBP46016.1"/>
    <property type="molecule type" value="Genomic_DNA"/>
</dbReference>
<evidence type="ECO:0000313" key="2">
    <source>
        <dbReference type="Proteomes" id="UP000299102"/>
    </source>
</evidence>
<keyword evidence="2" id="KW-1185">Reference proteome</keyword>
<protein>
    <submittedName>
        <fullName evidence="1">Uncharacterized protein</fullName>
    </submittedName>
</protein>
<dbReference type="Proteomes" id="UP000299102">
    <property type="component" value="Unassembled WGS sequence"/>
</dbReference>
<comment type="caution">
    <text evidence="1">The sequence shown here is derived from an EMBL/GenBank/DDBJ whole genome shotgun (WGS) entry which is preliminary data.</text>
</comment>
<proteinExistence type="predicted"/>
<gene>
    <name evidence="1" type="ORF">EVAR_24209_1</name>
</gene>
<accession>A0A4C1W3D4</accession>
<organism evidence="1 2">
    <name type="scientific">Eumeta variegata</name>
    <name type="common">Bagworm moth</name>
    <name type="synonym">Eumeta japonica</name>
    <dbReference type="NCBI Taxonomy" id="151549"/>
    <lineage>
        <taxon>Eukaryota</taxon>
        <taxon>Metazoa</taxon>
        <taxon>Ecdysozoa</taxon>
        <taxon>Arthropoda</taxon>
        <taxon>Hexapoda</taxon>
        <taxon>Insecta</taxon>
        <taxon>Pterygota</taxon>
        <taxon>Neoptera</taxon>
        <taxon>Endopterygota</taxon>
        <taxon>Lepidoptera</taxon>
        <taxon>Glossata</taxon>
        <taxon>Ditrysia</taxon>
        <taxon>Tineoidea</taxon>
        <taxon>Psychidae</taxon>
        <taxon>Oiketicinae</taxon>
        <taxon>Eumeta</taxon>
    </lineage>
</organism>
<evidence type="ECO:0000313" key="1">
    <source>
        <dbReference type="EMBL" id="GBP46016.1"/>
    </source>
</evidence>
<reference evidence="1 2" key="1">
    <citation type="journal article" date="2019" name="Commun. Biol.">
        <title>The bagworm genome reveals a unique fibroin gene that provides high tensile strength.</title>
        <authorList>
            <person name="Kono N."/>
            <person name="Nakamura H."/>
            <person name="Ohtoshi R."/>
            <person name="Tomita M."/>
            <person name="Numata K."/>
            <person name="Arakawa K."/>
        </authorList>
    </citation>
    <scope>NUCLEOTIDE SEQUENCE [LARGE SCALE GENOMIC DNA]</scope>
</reference>
<dbReference type="AlphaFoldDB" id="A0A4C1W3D4"/>